<name>A0ABW8YKI5_9SPHN</name>
<keyword evidence="1" id="KW-1133">Transmembrane helix</keyword>
<comment type="caution">
    <text evidence="2">The sequence shown here is derived from an EMBL/GenBank/DDBJ whole genome shotgun (WGS) entry which is preliminary data.</text>
</comment>
<protein>
    <submittedName>
        <fullName evidence="2">Uncharacterized protein</fullName>
    </submittedName>
</protein>
<gene>
    <name evidence="2" type="ORF">ABS767_07455</name>
</gene>
<accession>A0ABW8YKI5</accession>
<keyword evidence="1" id="KW-0472">Membrane</keyword>
<evidence type="ECO:0000313" key="2">
    <source>
        <dbReference type="EMBL" id="MFL9840791.1"/>
    </source>
</evidence>
<feature type="transmembrane region" description="Helical" evidence="1">
    <location>
        <begin position="40"/>
        <end position="63"/>
    </location>
</feature>
<reference evidence="2 3" key="1">
    <citation type="submission" date="2024-06" db="EMBL/GenBank/DDBJ databases">
        <authorList>
            <person name="Kaempfer P."/>
            <person name="Viver T."/>
        </authorList>
    </citation>
    <scope>NUCLEOTIDE SEQUENCE [LARGE SCALE GENOMIC DNA]</scope>
    <source>
        <strain evidence="2 3">ST-64</strain>
    </source>
</reference>
<keyword evidence="3" id="KW-1185">Reference proteome</keyword>
<dbReference type="EMBL" id="JBELQC010000001">
    <property type="protein sequence ID" value="MFL9840791.1"/>
    <property type="molecule type" value="Genomic_DNA"/>
</dbReference>
<sequence>MRTPAAKRYQRRLAAISATYVALVAANVSVTHLFHPPAPVLGTMAVITALPVVGMLVVLGAYLREETDEFVRDRIIFSMLLAIGILFSASSIIGMLQFEKLVGEVPVFLAFPIWCGIWGMAQSFLSWRDKRAEDAA</sequence>
<evidence type="ECO:0000313" key="3">
    <source>
        <dbReference type="Proteomes" id="UP001629244"/>
    </source>
</evidence>
<feature type="transmembrane region" description="Helical" evidence="1">
    <location>
        <begin position="108"/>
        <end position="127"/>
    </location>
</feature>
<dbReference type="Proteomes" id="UP001629244">
    <property type="component" value="Unassembled WGS sequence"/>
</dbReference>
<feature type="transmembrane region" description="Helical" evidence="1">
    <location>
        <begin position="75"/>
        <end position="96"/>
    </location>
</feature>
<keyword evidence="1" id="KW-0812">Transmembrane</keyword>
<dbReference type="RefSeq" id="WP_408077719.1">
    <property type="nucleotide sequence ID" value="NZ_JBELQC010000001.1"/>
</dbReference>
<evidence type="ECO:0000256" key="1">
    <source>
        <dbReference type="SAM" id="Phobius"/>
    </source>
</evidence>
<proteinExistence type="predicted"/>
<feature type="transmembrane region" description="Helical" evidence="1">
    <location>
        <begin position="12"/>
        <end position="34"/>
    </location>
</feature>
<organism evidence="2 3">
    <name type="scientific">Sphingomonas plantiphila</name>
    <dbReference type="NCBI Taxonomy" id="3163295"/>
    <lineage>
        <taxon>Bacteria</taxon>
        <taxon>Pseudomonadati</taxon>
        <taxon>Pseudomonadota</taxon>
        <taxon>Alphaproteobacteria</taxon>
        <taxon>Sphingomonadales</taxon>
        <taxon>Sphingomonadaceae</taxon>
        <taxon>Sphingomonas</taxon>
    </lineage>
</organism>